<dbReference type="AlphaFoldDB" id="A0A495JLH1"/>
<evidence type="ECO:0000256" key="6">
    <source>
        <dbReference type="SAM" id="MobiDB-lite"/>
    </source>
</evidence>
<evidence type="ECO:0000259" key="7">
    <source>
        <dbReference type="PROSITE" id="PS51935"/>
    </source>
</evidence>
<dbReference type="PRINTS" id="PR01217">
    <property type="entry name" value="PRICHEXTENSN"/>
</dbReference>
<proteinExistence type="inferred from homology"/>
<keyword evidence="5" id="KW-0175">Coiled coil</keyword>
<dbReference type="RefSeq" id="WP_121158106.1">
    <property type="nucleotide sequence ID" value="NZ_RBKT01000001.1"/>
</dbReference>
<evidence type="ECO:0000256" key="2">
    <source>
        <dbReference type="ARBA" id="ARBA00022670"/>
    </source>
</evidence>
<evidence type="ECO:0000313" key="9">
    <source>
        <dbReference type="Proteomes" id="UP000277671"/>
    </source>
</evidence>
<dbReference type="SUPFAM" id="SSF54001">
    <property type="entry name" value="Cysteine proteinases"/>
    <property type="match status" value="1"/>
</dbReference>
<keyword evidence="9" id="KW-1185">Reference proteome</keyword>
<dbReference type="Gene3D" id="3.90.1720.10">
    <property type="entry name" value="endopeptidase domain like (from Nostoc punctiforme)"/>
    <property type="match status" value="1"/>
</dbReference>
<feature type="region of interest" description="Disordered" evidence="6">
    <location>
        <begin position="401"/>
        <end position="510"/>
    </location>
</feature>
<evidence type="ECO:0000256" key="1">
    <source>
        <dbReference type="ARBA" id="ARBA00007074"/>
    </source>
</evidence>
<evidence type="ECO:0000256" key="5">
    <source>
        <dbReference type="SAM" id="Coils"/>
    </source>
</evidence>
<reference evidence="8 9" key="1">
    <citation type="submission" date="2018-10" db="EMBL/GenBank/DDBJ databases">
        <title>Sequencing the genomes of 1000 actinobacteria strains.</title>
        <authorList>
            <person name="Klenk H.-P."/>
        </authorList>
    </citation>
    <scope>NUCLEOTIDE SEQUENCE [LARGE SCALE GENOMIC DNA]</scope>
    <source>
        <strain evidence="8 9">DSM 45175</strain>
    </source>
</reference>
<gene>
    <name evidence="8" type="ORF">BDK92_4047</name>
</gene>
<comment type="similarity">
    <text evidence="1">Belongs to the peptidase C40 family.</text>
</comment>
<protein>
    <submittedName>
        <fullName evidence="8">NlpC/P60 family protein</fullName>
    </submittedName>
</protein>
<evidence type="ECO:0000256" key="4">
    <source>
        <dbReference type="ARBA" id="ARBA00022807"/>
    </source>
</evidence>
<keyword evidence="3" id="KW-0378">Hydrolase</keyword>
<dbReference type="InterPro" id="IPR051794">
    <property type="entry name" value="PG_Endopeptidase_C40"/>
</dbReference>
<dbReference type="EMBL" id="RBKT01000001">
    <property type="protein sequence ID" value="RKR89691.1"/>
    <property type="molecule type" value="Genomic_DNA"/>
</dbReference>
<sequence length="510" mass="52934">MAQKTGNRRGRHRRPLISPVLRPLAWSALLSGVVAFAFATPVYADPALPTTVPDTGSRPAVVGSLLLPGATAPAGGTGPTAPLPPLLNGPLATQIQAKETQLAVLGDELLQLRQDRDTAAGLLVTAQTQWQSAHEQLLKAQQAADVAAAEAFKEAAGLPPGALGSDLEGLGALSRLQKGAPAGADSIAPARELTRARAAEQTAREGQLAADARVATATTLFTTKETTFKQLEADLLKLKRDNADQLAAIERAREAAEQQLGPGSLNSDSVAGMVADPRALQAVQYALAQRGDPYVWAAEGPNEFDCSGLMWAAYRSAGYQLPRVAKDQYYATRARAVDRYSLLPGDLIFFASGSSWTTVHHVGMYIGGGKMVHAPNSGDVVKVSTVWWSRFYAATRIYGAVPAPTTTPNPTPTTTRPTPKPTATTPTPKPTATTPTPKPTTPTPTPKPTTPTPTPKPTTGSPDPTTGTGTPTTPGTPPTSTPPSTAPSPTPNPTTGSTPSASNNVTPSGT</sequence>
<name>A0A495JLH1_9ACTN</name>
<feature type="compositionally biased region" description="Low complexity" evidence="6">
    <location>
        <begin position="493"/>
        <end position="502"/>
    </location>
</feature>
<organism evidence="8 9">
    <name type="scientific">Micromonospora pisi</name>
    <dbReference type="NCBI Taxonomy" id="589240"/>
    <lineage>
        <taxon>Bacteria</taxon>
        <taxon>Bacillati</taxon>
        <taxon>Actinomycetota</taxon>
        <taxon>Actinomycetes</taxon>
        <taxon>Micromonosporales</taxon>
        <taxon>Micromonosporaceae</taxon>
        <taxon>Micromonospora</taxon>
    </lineage>
</organism>
<dbReference type="PROSITE" id="PS51935">
    <property type="entry name" value="NLPC_P60"/>
    <property type="match status" value="1"/>
</dbReference>
<comment type="caution">
    <text evidence="8">The sequence shown here is derived from an EMBL/GenBank/DDBJ whole genome shotgun (WGS) entry which is preliminary data.</text>
</comment>
<dbReference type="OrthoDB" id="5184762at2"/>
<feature type="compositionally biased region" description="Low complexity" evidence="6">
    <location>
        <begin position="457"/>
        <end position="473"/>
    </location>
</feature>
<evidence type="ECO:0000256" key="3">
    <source>
        <dbReference type="ARBA" id="ARBA00022801"/>
    </source>
</evidence>
<feature type="coiled-coil region" evidence="5">
    <location>
        <begin position="228"/>
        <end position="259"/>
    </location>
</feature>
<feature type="domain" description="NlpC/P60" evidence="7">
    <location>
        <begin position="276"/>
        <end position="399"/>
    </location>
</feature>
<feature type="compositionally biased region" description="Pro residues" evidence="6">
    <location>
        <begin position="474"/>
        <end position="492"/>
    </location>
</feature>
<dbReference type="InterPro" id="IPR000064">
    <property type="entry name" value="NLP_P60_dom"/>
</dbReference>
<dbReference type="PANTHER" id="PTHR47359:SF3">
    <property type="entry name" value="NLP_P60 DOMAIN-CONTAINING PROTEIN-RELATED"/>
    <property type="match status" value="1"/>
</dbReference>
<evidence type="ECO:0000313" key="8">
    <source>
        <dbReference type="EMBL" id="RKR89691.1"/>
    </source>
</evidence>
<feature type="compositionally biased region" description="Pro residues" evidence="6">
    <location>
        <begin position="436"/>
        <end position="456"/>
    </location>
</feature>
<dbReference type="Proteomes" id="UP000277671">
    <property type="component" value="Unassembled WGS sequence"/>
</dbReference>
<dbReference type="PANTHER" id="PTHR47359">
    <property type="entry name" value="PEPTIDOGLYCAN DL-ENDOPEPTIDASE CWLO"/>
    <property type="match status" value="1"/>
</dbReference>
<feature type="compositionally biased region" description="Low complexity" evidence="6">
    <location>
        <begin position="412"/>
        <end position="435"/>
    </location>
</feature>
<dbReference type="GO" id="GO:0008234">
    <property type="term" value="F:cysteine-type peptidase activity"/>
    <property type="evidence" value="ECO:0007669"/>
    <property type="project" value="UniProtKB-KW"/>
</dbReference>
<dbReference type="Pfam" id="PF00877">
    <property type="entry name" value="NLPC_P60"/>
    <property type="match status" value="1"/>
</dbReference>
<dbReference type="GO" id="GO:0006508">
    <property type="term" value="P:proteolysis"/>
    <property type="evidence" value="ECO:0007669"/>
    <property type="project" value="UniProtKB-KW"/>
</dbReference>
<dbReference type="InterPro" id="IPR038765">
    <property type="entry name" value="Papain-like_cys_pep_sf"/>
</dbReference>
<accession>A0A495JLH1</accession>
<keyword evidence="4" id="KW-0788">Thiol protease</keyword>
<keyword evidence="2" id="KW-0645">Protease</keyword>